<evidence type="ECO:0000256" key="5">
    <source>
        <dbReference type="ARBA" id="ARBA00023187"/>
    </source>
</evidence>
<proteinExistence type="predicted"/>
<dbReference type="PANTHER" id="PTHR15316">
    <property type="entry name" value="SPLICEOSOME ASSOCIATED PROTEIN 114/SWAP SPLICING FACTOR-RELATED"/>
    <property type="match status" value="1"/>
</dbReference>
<feature type="compositionally biased region" description="Basic and acidic residues" evidence="7">
    <location>
        <begin position="443"/>
        <end position="462"/>
    </location>
</feature>
<dbReference type="SUPFAM" id="SSF109905">
    <property type="entry name" value="Surp module (SWAP domain)"/>
    <property type="match status" value="2"/>
</dbReference>
<dbReference type="Proteomes" id="UP001202479">
    <property type="component" value="Unassembled WGS sequence"/>
</dbReference>
<comment type="subcellular location">
    <subcellularLocation>
        <location evidence="1">Nucleus</location>
    </subcellularLocation>
</comment>
<dbReference type="InterPro" id="IPR022030">
    <property type="entry name" value="SF3A1_dom"/>
</dbReference>
<keyword evidence="10" id="KW-1185">Reference proteome</keyword>
<dbReference type="PROSITE" id="PS50128">
    <property type="entry name" value="SURP"/>
    <property type="match status" value="2"/>
</dbReference>
<feature type="compositionally biased region" description="Low complexity" evidence="7">
    <location>
        <begin position="318"/>
        <end position="330"/>
    </location>
</feature>
<feature type="compositionally biased region" description="Pro residues" evidence="7">
    <location>
        <begin position="1"/>
        <end position="10"/>
    </location>
</feature>
<dbReference type="Pfam" id="PF01805">
    <property type="entry name" value="Surp"/>
    <property type="match status" value="2"/>
</dbReference>
<dbReference type="GO" id="GO:0071013">
    <property type="term" value="C:catalytic step 2 spliceosome"/>
    <property type="evidence" value="ECO:0007669"/>
    <property type="project" value="TreeGrafter"/>
</dbReference>
<dbReference type="PANTHER" id="PTHR15316:SF1">
    <property type="entry name" value="SPLICING FACTOR 3A SUBUNIT 1"/>
    <property type="match status" value="1"/>
</dbReference>
<keyword evidence="3" id="KW-0747">Spliceosome</keyword>
<evidence type="ECO:0000256" key="6">
    <source>
        <dbReference type="ARBA" id="ARBA00023242"/>
    </source>
</evidence>
<feature type="region of interest" description="Disordered" evidence="7">
    <location>
        <begin position="345"/>
        <end position="364"/>
    </location>
</feature>
<feature type="domain" description="SURP motif" evidence="8">
    <location>
        <begin position="29"/>
        <end position="70"/>
    </location>
</feature>
<dbReference type="EMBL" id="JAHUZD010000022">
    <property type="protein sequence ID" value="KAI3406714.2"/>
    <property type="molecule type" value="Genomic_DNA"/>
</dbReference>
<dbReference type="AlphaFoldDB" id="A0AAI9X042"/>
<dbReference type="GO" id="GO:0005686">
    <property type="term" value="C:U2 snRNP"/>
    <property type="evidence" value="ECO:0007669"/>
    <property type="project" value="TreeGrafter"/>
</dbReference>
<keyword evidence="5" id="KW-0508">mRNA splicing</keyword>
<evidence type="ECO:0000259" key="8">
    <source>
        <dbReference type="PROSITE" id="PS50128"/>
    </source>
</evidence>
<dbReference type="InterPro" id="IPR035967">
    <property type="entry name" value="SWAP/Surp_sf"/>
</dbReference>
<dbReference type="SMART" id="SM00648">
    <property type="entry name" value="SWAP"/>
    <property type="match status" value="2"/>
</dbReference>
<keyword evidence="2" id="KW-0507">mRNA processing</keyword>
<evidence type="ECO:0000313" key="10">
    <source>
        <dbReference type="Proteomes" id="UP001202479"/>
    </source>
</evidence>
<keyword evidence="4" id="KW-0677">Repeat</keyword>
<dbReference type="InterPro" id="IPR045146">
    <property type="entry name" value="SF3A1"/>
</dbReference>
<feature type="domain" description="SURP motif" evidence="8">
    <location>
        <begin position="126"/>
        <end position="171"/>
    </location>
</feature>
<sequence length="462" mass="53211">MSQSETPPPSSSQAPPSDIKLPGPETKETIDKSITYIVKNGKSFEERLLKNNRKKQFDFLKPENEYHPYYLWKLKALEAVEKAEGNLGKPVEEETADLKDIHIAKPRDLPFFIENFPVITQYDLDVIKTSALYISINGQDQIPKLLDHEKKLGNEAQFEFLKPHHSLHGLFQIYVEQYRLINNMSTNPEHPLRKELEQEVDDVKNDRGNGQFNILTRCFQRAQYIKQNKIKQKLKTDEVKQKQLRFAQIDWQDFVLVDMIEFDAIDEVKELNLPLKRDDLIKRSLVNKKQEIPLQKAKPVKNENLKEKSKEIEETKSESSGMTSSTETTPVPVPPPLKGMKIKAAGTSRLKKTTNPSTTTSIISPTSSTITAAASEKTIICPITNKAIPESQFDTHLKNLLRDPTYKQQQENYLKKNFSYDSNVTTDQVFENIKRLMKKRKIKVGETTEKKEEDENNKKPTL</sequence>
<feature type="compositionally biased region" description="Low complexity" evidence="7">
    <location>
        <begin position="353"/>
        <end position="364"/>
    </location>
</feature>
<evidence type="ECO:0000256" key="7">
    <source>
        <dbReference type="SAM" id="MobiDB-lite"/>
    </source>
</evidence>
<dbReference type="GO" id="GO:0003723">
    <property type="term" value="F:RNA binding"/>
    <property type="evidence" value="ECO:0007669"/>
    <property type="project" value="InterPro"/>
</dbReference>
<comment type="caution">
    <text evidence="9">The sequence shown here is derived from an EMBL/GenBank/DDBJ whole genome shotgun (WGS) entry which is preliminary data.</text>
</comment>
<dbReference type="InterPro" id="IPR000061">
    <property type="entry name" value="Surp"/>
</dbReference>
<dbReference type="Gene3D" id="1.10.10.790">
    <property type="entry name" value="Surp module"/>
    <property type="match status" value="2"/>
</dbReference>
<name>A0AAI9X042_9ASCO</name>
<dbReference type="RefSeq" id="XP_049182459.1">
    <property type="nucleotide sequence ID" value="XM_049326485.1"/>
</dbReference>
<dbReference type="GO" id="GO:0000381">
    <property type="term" value="P:regulation of alternative mRNA splicing, via spliceosome"/>
    <property type="evidence" value="ECO:0007669"/>
    <property type="project" value="TreeGrafter"/>
</dbReference>
<feature type="region of interest" description="Disordered" evidence="7">
    <location>
        <begin position="296"/>
        <end position="340"/>
    </location>
</feature>
<evidence type="ECO:0000256" key="1">
    <source>
        <dbReference type="ARBA" id="ARBA00004123"/>
    </source>
</evidence>
<evidence type="ECO:0000256" key="4">
    <source>
        <dbReference type="ARBA" id="ARBA00022737"/>
    </source>
</evidence>
<gene>
    <name evidence="9" type="ORF">KGF56_000560</name>
</gene>
<evidence type="ECO:0000313" key="9">
    <source>
        <dbReference type="EMBL" id="KAI3406714.2"/>
    </source>
</evidence>
<dbReference type="GeneID" id="73378177"/>
<feature type="region of interest" description="Disordered" evidence="7">
    <location>
        <begin position="1"/>
        <end position="28"/>
    </location>
</feature>
<evidence type="ECO:0000256" key="2">
    <source>
        <dbReference type="ARBA" id="ARBA00022664"/>
    </source>
</evidence>
<evidence type="ECO:0000256" key="3">
    <source>
        <dbReference type="ARBA" id="ARBA00022728"/>
    </source>
</evidence>
<feature type="region of interest" description="Disordered" evidence="7">
    <location>
        <begin position="441"/>
        <end position="462"/>
    </location>
</feature>
<keyword evidence="6" id="KW-0539">Nucleus</keyword>
<dbReference type="Pfam" id="PF12230">
    <property type="entry name" value="PRP21_like_P"/>
    <property type="match status" value="1"/>
</dbReference>
<protein>
    <submittedName>
        <fullName evidence="9">PRP21</fullName>
    </submittedName>
</protein>
<organism evidence="9 10">
    <name type="scientific">Candida oxycetoniae</name>
    <dbReference type="NCBI Taxonomy" id="497107"/>
    <lineage>
        <taxon>Eukaryota</taxon>
        <taxon>Fungi</taxon>
        <taxon>Dikarya</taxon>
        <taxon>Ascomycota</taxon>
        <taxon>Saccharomycotina</taxon>
        <taxon>Pichiomycetes</taxon>
        <taxon>Debaryomycetaceae</taxon>
        <taxon>Candida/Lodderomyces clade</taxon>
        <taxon>Candida</taxon>
    </lineage>
</organism>
<dbReference type="GO" id="GO:0045292">
    <property type="term" value="P:mRNA cis splicing, via spliceosome"/>
    <property type="evidence" value="ECO:0007669"/>
    <property type="project" value="InterPro"/>
</dbReference>
<dbReference type="GO" id="GO:0071004">
    <property type="term" value="C:U2-type prespliceosome"/>
    <property type="evidence" value="ECO:0007669"/>
    <property type="project" value="TreeGrafter"/>
</dbReference>
<feature type="compositionally biased region" description="Basic and acidic residues" evidence="7">
    <location>
        <begin position="300"/>
        <end position="317"/>
    </location>
</feature>
<reference evidence="9" key="1">
    <citation type="journal article" date="2022" name="DNA Res.">
        <title>Genome analysis of five recently described species of the CUG-Ser clade uncovers Candida theae as a new hybrid lineage with pathogenic potential in the Candida parapsilosis species complex.</title>
        <authorList>
            <person name="Mixao V."/>
            <person name="Del Olmo V."/>
            <person name="Hegedusova E."/>
            <person name="Saus E."/>
            <person name="Pryszcz L."/>
            <person name="Cillingova A."/>
            <person name="Nosek J."/>
            <person name="Gabaldon T."/>
        </authorList>
    </citation>
    <scope>NUCLEOTIDE SEQUENCE</scope>
    <source>
        <strain evidence="9">CBS 10844</strain>
    </source>
</reference>
<accession>A0AAI9X042</accession>